<evidence type="ECO:0000256" key="3">
    <source>
        <dbReference type="ARBA" id="ARBA00022801"/>
    </source>
</evidence>
<keyword evidence="2 6" id="KW-0808">Transferase</keyword>
<dbReference type="GO" id="GO:0103068">
    <property type="term" value="F:leukotriene C4 gamma-glutamyl transferase activity"/>
    <property type="evidence" value="ECO:0007669"/>
    <property type="project" value="UniProtKB-EC"/>
</dbReference>
<dbReference type="EC" id="2.3.2.2" evidence="6"/>
<dbReference type="PANTHER" id="PTHR43199:SF1">
    <property type="entry name" value="GLUTATHIONE HYDROLASE PROENZYME"/>
    <property type="match status" value="1"/>
</dbReference>
<name>A0ABY4YRX4_9MICO</name>
<evidence type="ECO:0000256" key="2">
    <source>
        <dbReference type="ARBA" id="ARBA00022679"/>
    </source>
</evidence>
<keyword evidence="4" id="KW-0865">Zymogen</keyword>
<dbReference type="EMBL" id="CP099489">
    <property type="protein sequence ID" value="USQ79337.1"/>
    <property type="molecule type" value="Genomic_DNA"/>
</dbReference>
<keyword evidence="6" id="KW-0012">Acyltransferase</keyword>
<dbReference type="Gene3D" id="3.60.20.40">
    <property type="match status" value="1"/>
</dbReference>
<comment type="similarity">
    <text evidence="1">Belongs to the gamma-glutamyltransferase family.</text>
</comment>
<dbReference type="SUPFAM" id="SSF56235">
    <property type="entry name" value="N-terminal nucleophile aminohydrolases (Ntn hydrolases)"/>
    <property type="match status" value="1"/>
</dbReference>
<feature type="region of interest" description="Disordered" evidence="5">
    <location>
        <begin position="380"/>
        <end position="399"/>
    </location>
</feature>
<reference evidence="6" key="1">
    <citation type="submission" date="2022-06" db="EMBL/GenBank/DDBJ databases">
        <title>Ornithinimicrobium HY1793.</title>
        <authorList>
            <person name="Huang Y."/>
        </authorList>
    </citation>
    <scope>NUCLEOTIDE SEQUENCE</scope>
    <source>
        <strain evidence="6">HY1793</strain>
    </source>
</reference>
<evidence type="ECO:0000256" key="1">
    <source>
        <dbReference type="ARBA" id="ARBA00009381"/>
    </source>
</evidence>
<evidence type="ECO:0000313" key="6">
    <source>
        <dbReference type="EMBL" id="USQ79337.1"/>
    </source>
</evidence>
<dbReference type="PRINTS" id="PR01210">
    <property type="entry name" value="GGTRANSPTASE"/>
</dbReference>
<gene>
    <name evidence="6" type="ORF">NF556_17255</name>
</gene>
<protein>
    <submittedName>
        <fullName evidence="6">Gamma-glutamyltransferase</fullName>
        <ecNumber evidence="6">2.3.2.2</ecNumber>
    </submittedName>
</protein>
<sequence>MTRRAAIAAPNSSATQAGVHALGSGGNAVDAAIAAMVTATATEPGIVSPLGGAFINIWPVDGDPVVIDGNVEMPGRGAAPERFGKGLIECVTTYGGGLTTYAGPGSVAIPGMFAGMGLAHERFGAAPWGELLGNAATLAADGFQLSHTAASYFELVAHSIFAWDPDTRRIYTNDAAAWEPGHEIRDDSLVATLRQIGEEGAASVYTGDIAARIVADMSERGGLITARDLADYRPVARKPLRTRLNGWELACNPPPAIGGPVLTAMLRLIGDVSGPVSPEHAARVMKDVLDLRLHRVDVADDLETAGHELLETIAAMGAVGLPTSPDTAHVSVVDSDGNACAITASAGYGSGMYVGGTGMLGNNALGEPELNRRGLHALTPGTRMASNMSPTTARHPDGTVLSIGTPGADRITTALLQVLLHFCLHGETLQYAVDAPRLHVRHLDDGTVRIDHEASETLLEALTDLRAAGAQTAVPLHAHEPHSMYFGGVGAALRAPDGELTAASDPRRDAATVVG</sequence>
<keyword evidence="3" id="KW-0378">Hydrolase</keyword>
<evidence type="ECO:0000256" key="5">
    <source>
        <dbReference type="SAM" id="MobiDB-lite"/>
    </source>
</evidence>
<dbReference type="InterPro" id="IPR029055">
    <property type="entry name" value="Ntn_hydrolases_N"/>
</dbReference>
<accession>A0ABY4YRX4</accession>
<evidence type="ECO:0000313" key="7">
    <source>
        <dbReference type="Proteomes" id="UP001056455"/>
    </source>
</evidence>
<organism evidence="6 7">
    <name type="scientific">Ornithinimicrobium faecis</name>
    <dbReference type="NCBI Taxonomy" id="2934158"/>
    <lineage>
        <taxon>Bacteria</taxon>
        <taxon>Bacillati</taxon>
        <taxon>Actinomycetota</taxon>
        <taxon>Actinomycetes</taxon>
        <taxon>Micrococcales</taxon>
        <taxon>Ornithinimicrobiaceae</taxon>
        <taxon>Ornithinimicrobium</taxon>
    </lineage>
</organism>
<dbReference type="Pfam" id="PF01019">
    <property type="entry name" value="G_glu_transpept"/>
    <property type="match status" value="2"/>
</dbReference>
<dbReference type="Proteomes" id="UP001056455">
    <property type="component" value="Chromosome"/>
</dbReference>
<dbReference type="PANTHER" id="PTHR43199">
    <property type="entry name" value="GLUTATHIONE HYDROLASE"/>
    <property type="match status" value="1"/>
</dbReference>
<keyword evidence="7" id="KW-1185">Reference proteome</keyword>
<evidence type="ECO:0000256" key="4">
    <source>
        <dbReference type="ARBA" id="ARBA00023145"/>
    </source>
</evidence>
<dbReference type="InterPro" id="IPR043137">
    <property type="entry name" value="GGT_ssub_C"/>
</dbReference>
<dbReference type="InterPro" id="IPR051792">
    <property type="entry name" value="GGT_bact"/>
</dbReference>
<dbReference type="RefSeq" id="WP_252592337.1">
    <property type="nucleotide sequence ID" value="NZ_CP099489.1"/>
</dbReference>
<proteinExistence type="inferred from homology"/>